<dbReference type="EMBL" id="LR743510">
    <property type="protein sequence ID" value="CAA2139697.1"/>
    <property type="molecule type" value="Genomic_DNA"/>
</dbReference>
<protein>
    <recommendedName>
        <fullName evidence="2">DUF4272 domain-containing protein</fullName>
    </recommendedName>
</protein>
<name>A0A679JSP2_9HYPH</name>
<dbReference type="AlphaFoldDB" id="A0A679JSP2"/>
<proteinExistence type="predicted"/>
<evidence type="ECO:0000313" key="1">
    <source>
        <dbReference type="EMBL" id="CAA2139697.1"/>
    </source>
</evidence>
<dbReference type="Pfam" id="PF14094">
    <property type="entry name" value="DUF4272"/>
    <property type="match status" value="1"/>
</dbReference>
<gene>
    <name evidence="1" type="ORF">MBLL_01748</name>
</gene>
<accession>A0A679JSP2</accession>
<evidence type="ECO:0008006" key="2">
    <source>
        <dbReference type="Google" id="ProtNLM"/>
    </source>
</evidence>
<organism evidence="1">
    <name type="scientific">Methylobacterium bullatum</name>
    <dbReference type="NCBI Taxonomy" id="570505"/>
    <lineage>
        <taxon>Bacteria</taxon>
        <taxon>Pseudomonadati</taxon>
        <taxon>Pseudomonadota</taxon>
        <taxon>Alphaproteobacteria</taxon>
        <taxon>Hyphomicrobiales</taxon>
        <taxon>Methylobacteriaceae</taxon>
        <taxon>Methylobacterium</taxon>
    </lineage>
</organism>
<geneLocation type="plasmid" evidence="1">
    <name>1</name>
</geneLocation>
<sequence>MDILRRLFGRSRERSEAAPVETLIVNAYATVRDLPPLDFPHELFGRRDLSDPELAPHLEGFIGYVMGRGDGQMTASRYHLWRHLQRVRNHVSVEVVTVDLDDVEAWANAANAVLFLPDGSVRAPDMKVVILAEGESDPAAVLPYPPDAVARRARTLDRLQEMEPKPPAAMPPAIGEAELVLRRPGDVLRRALALLYVAAHGQAHATGGEPIAAGQPACNPVGLDALTPRETGQVRAVAAEDAFAMTWRYEAANTLFWALGIDAARIAESDRLIDVDALWRSVAALASDGSASGELRLRPSGEILDALDRVWREHWIVRQARQKDLRLESLNGDVVAERHVALNWLTRFQNGHETAWDDIDTPT</sequence>
<dbReference type="RefSeq" id="WP_339160364.1">
    <property type="nucleotide sequence ID" value="NZ_LR743510.1"/>
</dbReference>
<dbReference type="InterPro" id="IPR025368">
    <property type="entry name" value="DUF4272"/>
</dbReference>
<reference evidence="1" key="1">
    <citation type="submission" date="2019-12" db="EMBL/GenBank/DDBJ databases">
        <authorList>
            <person name="Cremers G."/>
        </authorList>
    </citation>
    <scope>NUCLEOTIDE SEQUENCE</scope>
    <source>
        <strain evidence="1">Mbul2</strain>
        <plasmid evidence="1">1</plasmid>
    </source>
</reference>
<keyword evidence="1" id="KW-0614">Plasmid</keyword>